<accession>A0A0B7MG65</accession>
<organism evidence="1 2">
    <name type="scientific">Syntrophaceticus schinkii</name>
    <dbReference type="NCBI Taxonomy" id="499207"/>
    <lineage>
        <taxon>Bacteria</taxon>
        <taxon>Bacillati</taxon>
        <taxon>Bacillota</taxon>
        <taxon>Clostridia</taxon>
        <taxon>Thermoanaerobacterales</taxon>
        <taxon>Thermoanaerobacterales Family III. Incertae Sedis</taxon>
        <taxon>Syntrophaceticus</taxon>
    </lineage>
</organism>
<dbReference type="EMBL" id="CDRZ01000250">
    <property type="protein sequence ID" value="CEO89609.1"/>
    <property type="molecule type" value="Genomic_DNA"/>
</dbReference>
<reference evidence="2" key="1">
    <citation type="submission" date="2015-01" db="EMBL/GenBank/DDBJ databases">
        <authorList>
            <person name="Manzoor Shahid"/>
            <person name="Zubair Saima"/>
        </authorList>
    </citation>
    <scope>NUCLEOTIDE SEQUENCE [LARGE SCALE GENOMIC DNA]</scope>
    <source>
        <strain evidence="2">Sp3</strain>
    </source>
</reference>
<protein>
    <submittedName>
        <fullName evidence="1">Uncharacterized protein</fullName>
    </submittedName>
</protein>
<name>A0A0B7MG65_9FIRM</name>
<sequence>MVNPAGILDNFLSYLFELKGRHRLRCEYLQMRDYFTSTADCWREQEDKLLEEIEKGTGEGW</sequence>
<gene>
    <name evidence="1" type="ORF">SSCH_520070</name>
</gene>
<evidence type="ECO:0000313" key="1">
    <source>
        <dbReference type="EMBL" id="CEO89609.1"/>
    </source>
</evidence>
<dbReference type="RefSeq" id="WP_044665502.1">
    <property type="nucleotide sequence ID" value="NZ_CDRZ01000250.1"/>
</dbReference>
<dbReference type="Proteomes" id="UP000046155">
    <property type="component" value="Unassembled WGS sequence"/>
</dbReference>
<dbReference type="AlphaFoldDB" id="A0A0B7MG65"/>
<evidence type="ECO:0000313" key="2">
    <source>
        <dbReference type="Proteomes" id="UP000046155"/>
    </source>
</evidence>
<proteinExistence type="predicted"/>
<keyword evidence="2" id="KW-1185">Reference proteome</keyword>